<protein>
    <recommendedName>
        <fullName evidence="3">Transposase IS200-like domain-containing protein</fullName>
    </recommendedName>
</protein>
<evidence type="ECO:0000313" key="2">
    <source>
        <dbReference type="Proteomes" id="UP000366872"/>
    </source>
</evidence>
<keyword evidence="2" id="KW-1185">Reference proteome</keyword>
<dbReference type="GO" id="GO:0043565">
    <property type="term" value="F:sequence-specific DNA binding"/>
    <property type="evidence" value="ECO:0007669"/>
    <property type="project" value="TreeGrafter"/>
</dbReference>
<sequence>MYNWRKMSKGQQQEVLQLRGQHGWPAHSPPHFNSDGWTHYHLSAACFEHVPIIGQTAGRIMSFSALLCSVLGQTGDTVFAWCVLPNHWHALVGTNDLKRVLKRIAQMHGKSSFEWNGDDHARGRQCWHCCSDRRIRSENHFHATRNYIHHNPVKHGYVKKWDDWALSSARDYLDTVGKEEALSFWREYPVLGMGDKWDV</sequence>
<dbReference type="AlphaFoldDB" id="A0A6C2U4Y6"/>
<proteinExistence type="predicted"/>
<evidence type="ECO:0000313" key="1">
    <source>
        <dbReference type="EMBL" id="VGO14943.1"/>
    </source>
</evidence>
<dbReference type="InterPro" id="IPR052715">
    <property type="entry name" value="RAYT_transposase"/>
</dbReference>
<dbReference type="GO" id="GO:0006313">
    <property type="term" value="P:DNA transposition"/>
    <property type="evidence" value="ECO:0007669"/>
    <property type="project" value="InterPro"/>
</dbReference>
<dbReference type="PANTHER" id="PTHR36966:SF1">
    <property type="entry name" value="REP-ASSOCIATED TYROSINE TRANSPOSASE"/>
    <property type="match status" value="1"/>
</dbReference>
<organism evidence="1 2">
    <name type="scientific">Pontiella desulfatans</name>
    <dbReference type="NCBI Taxonomy" id="2750659"/>
    <lineage>
        <taxon>Bacteria</taxon>
        <taxon>Pseudomonadati</taxon>
        <taxon>Kiritimatiellota</taxon>
        <taxon>Kiritimatiellia</taxon>
        <taxon>Kiritimatiellales</taxon>
        <taxon>Pontiellaceae</taxon>
        <taxon>Pontiella</taxon>
    </lineage>
</organism>
<name>A0A6C2U4Y6_PONDE</name>
<dbReference type="EMBL" id="CAAHFG010000002">
    <property type="protein sequence ID" value="VGO14943.1"/>
    <property type="molecule type" value="Genomic_DNA"/>
</dbReference>
<dbReference type="InterPro" id="IPR036515">
    <property type="entry name" value="Transposase_17_sf"/>
</dbReference>
<dbReference type="GO" id="GO:0004803">
    <property type="term" value="F:transposase activity"/>
    <property type="evidence" value="ECO:0007669"/>
    <property type="project" value="InterPro"/>
</dbReference>
<dbReference type="PANTHER" id="PTHR36966">
    <property type="entry name" value="REP-ASSOCIATED TYROSINE TRANSPOSASE"/>
    <property type="match status" value="1"/>
</dbReference>
<dbReference type="RefSeq" id="WP_222847219.1">
    <property type="nucleotide sequence ID" value="NZ_CAAHFG010000002.1"/>
</dbReference>
<gene>
    <name evidence="1" type="ORF">PDESU_03523</name>
</gene>
<dbReference type="SUPFAM" id="SSF143422">
    <property type="entry name" value="Transposase IS200-like"/>
    <property type="match status" value="1"/>
</dbReference>
<evidence type="ECO:0008006" key="3">
    <source>
        <dbReference type="Google" id="ProtNLM"/>
    </source>
</evidence>
<reference evidence="1 2" key="1">
    <citation type="submission" date="2019-04" db="EMBL/GenBank/DDBJ databases">
        <authorList>
            <person name="Van Vliet M D."/>
        </authorList>
    </citation>
    <scope>NUCLEOTIDE SEQUENCE [LARGE SCALE GENOMIC DNA]</scope>
    <source>
        <strain evidence="1 2">F1</strain>
    </source>
</reference>
<dbReference type="Proteomes" id="UP000366872">
    <property type="component" value="Unassembled WGS sequence"/>
</dbReference>
<accession>A0A6C2U4Y6</accession>
<dbReference type="Gene3D" id="3.30.70.1290">
    <property type="entry name" value="Transposase IS200-like"/>
    <property type="match status" value="1"/>
</dbReference>